<dbReference type="InterPro" id="IPR011263">
    <property type="entry name" value="DNA-dir_RNA_pol_RpoA/D/Rpb3"/>
</dbReference>
<evidence type="ECO:0000256" key="2">
    <source>
        <dbReference type="ARBA" id="ARBA00022478"/>
    </source>
</evidence>
<evidence type="ECO:0000256" key="6">
    <source>
        <dbReference type="ARBA" id="ARBA00072506"/>
    </source>
</evidence>
<sequence length="230" mass="25832">MPYANKPIVDVLQITDENIKLSVRDTDLSVVNSLRRIILSEVPTLAIDWVQISRNSSVLIDEFIAHRLGLIPIVSDAIIDKIRFARDCFCAEYCDDCAIEFNLDVKCGTEGNLSVKASDLISSNSIAAPSTSKQITADDYGRMDDVVIVKLRPGQQLRLKAYARKGFGKEHAKWNPATAIAFEYDPDNALRHTRLLKPDEWPKSEYSTLASDEHEAPFDIMGKPNKFYIN</sequence>
<dbReference type="HAMAP" id="MF_00320">
    <property type="entry name" value="RNApol_arch_Rpo3"/>
    <property type="match status" value="1"/>
</dbReference>
<comment type="similarity">
    <text evidence="5">Belongs to the archaeal Rpo3/eukaryotic RPB3 RNA polymerase subunit family.</text>
</comment>
<feature type="non-terminal residue" evidence="8">
    <location>
        <position position="230"/>
    </location>
</feature>
<dbReference type="InterPro" id="IPR036643">
    <property type="entry name" value="RNApol_insert_sf"/>
</dbReference>
<dbReference type="SMART" id="SM00662">
    <property type="entry name" value="RPOLD"/>
    <property type="match status" value="1"/>
</dbReference>
<dbReference type="InterPro" id="IPR050518">
    <property type="entry name" value="Rpo3/RPB3_RNA_Pol_subunit"/>
</dbReference>
<dbReference type="GO" id="GO:0005665">
    <property type="term" value="C:RNA polymerase II, core complex"/>
    <property type="evidence" value="ECO:0007669"/>
    <property type="project" value="TreeGrafter"/>
</dbReference>
<dbReference type="Pfam" id="PF01000">
    <property type="entry name" value="RNA_pol_A_bac"/>
    <property type="match status" value="1"/>
</dbReference>
<dbReference type="InterPro" id="IPR036603">
    <property type="entry name" value="RBP11-like"/>
</dbReference>
<dbReference type="Proteomes" id="UP000078046">
    <property type="component" value="Unassembled WGS sequence"/>
</dbReference>
<dbReference type="AlphaFoldDB" id="A0A177B0X9"/>
<keyword evidence="4" id="KW-0539">Nucleus</keyword>
<reference evidence="8 9" key="1">
    <citation type="submission" date="2016-04" db="EMBL/GenBank/DDBJ databases">
        <title>The genome of Intoshia linei affirms orthonectids as highly simplified spiralians.</title>
        <authorList>
            <person name="Mikhailov K.V."/>
            <person name="Slusarev G.S."/>
            <person name="Nikitin M.A."/>
            <person name="Logacheva M.D."/>
            <person name="Penin A."/>
            <person name="Aleoshin V."/>
            <person name="Panchin Y.V."/>
        </authorList>
    </citation>
    <scope>NUCLEOTIDE SEQUENCE [LARGE SCALE GENOMIC DNA]</scope>
    <source>
        <strain evidence="8">Intl2013</strain>
        <tissue evidence="8">Whole animal</tissue>
    </source>
</reference>
<dbReference type="EMBL" id="LWCA01000555">
    <property type="protein sequence ID" value="OAF67876.1"/>
    <property type="molecule type" value="Genomic_DNA"/>
</dbReference>
<dbReference type="InterPro" id="IPR001514">
    <property type="entry name" value="DNA-dir_RNA_pol_30-40kDasu_CS"/>
</dbReference>
<dbReference type="InterPro" id="IPR022842">
    <property type="entry name" value="RNAP_Rpo3/Rpb3/RPAC1"/>
</dbReference>
<keyword evidence="3" id="KW-0804">Transcription</keyword>
<gene>
    <name evidence="8" type="ORF">A3Q56_04394</name>
</gene>
<keyword evidence="2" id="KW-0240">DNA-directed RNA polymerase</keyword>
<evidence type="ECO:0000256" key="1">
    <source>
        <dbReference type="ARBA" id="ARBA00004123"/>
    </source>
</evidence>
<protein>
    <recommendedName>
        <fullName evidence="6">DNA-directed RNA polymerase II subunit RPB3</fullName>
    </recommendedName>
</protein>
<dbReference type="SUPFAM" id="SSF56553">
    <property type="entry name" value="Insert subdomain of RNA polymerase alpha subunit"/>
    <property type="match status" value="1"/>
</dbReference>
<evidence type="ECO:0000259" key="7">
    <source>
        <dbReference type="SMART" id="SM00662"/>
    </source>
</evidence>
<evidence type="ECO:0000256" key="3">
    <source>
        <dbReference type="ARBA" id="ARBA00023163"/>
    </source>
</evidence>
<dbReference type="Gene3D" id="2.170.120.12">
    <property type="entry name" value="DNA-directed RNA polymerase, insert domain"/>
    <property type="match status" value="1"/>
</dbReference>
<evidence type="ECO:0000313" key="9">
    <source>
        <dbReference type="Proteomes" id="UP000078046"/>
    </source>
</evidence>
<dbReference type="NCBIfam" id="NF001988">
    <property type="entry name" value="PRK00783.1"/>
    <property type="match status" value="1"/>
</dbReference>
<organism evidence="8 9">
    <name type="scientific">Intoshia linei</name>
    <dbReference type="NCBI Taxonomy" id="1819745"/>
    <lineage>
        <taxon>Eukaryota</taxon>
        <taxon>Metazoa</taxon>
        <taxon>Spiralia</taxon>
        <taxon>Lophotrochozoa</taxon>
        <taxon>Mesozoa</taxon>
        <taxon>Orthonectida</taxon>
        <taxon>Rhopaluridae</taxon>
        <taxon>Intoshia</taxon>
    </lineage>
</organism>
<dbReference type="CDD" id="cd07031">
    <property type="entry name" value="RNAP_II_RPB3"/>
    <property type="match status" value="1"/>
</dbReference>
<evidence type="ECO:0000313" key="8">
    <source>
        <dbReference type="EMBL" id="OAF67876.1"/>
    </source>
</evidence>
<keyword evidence="9" id="KW-1185">Reference proteome</keyword>
<dbReference type="GO" id="GO:0006366">
    <property type="term" value="P:transcription by RNA polymerase II"/>
    <property type="evidence" value="ECO:0007669"/>
    <property type="project" value="TreeGrafter"/>
</dbReference>
<feature type="domain" description="DNA-directed RNA polymerase RpoA/D/Rpb3-type" evidence="7">
    <location>
        <begin position="18"/>
        <end position="224"/>
    </location>
</feature>
<dbReference type="PROSITE" id="PS00446">
    <property type="entry name" value="RNA_POL_D_30KD"/>
    <property type="match status" value="1"/>
</dbReference>
<comment type="caution">
    <text evidence="8">The sequence shown here is derived from an EMBL/GenBank/DDBJ whole genome shotgun (WGS) entry which is preliminary data.</text>
</comment>
<dbReference type="GO" id="GO:0003899">
    <property type="term" value="F:DNA-directed RNA polymerase activity"/>
    <property type="evidence" value="ECO:0007669"/>
    <property type="project" value="InterPro"/>
</dbReference>
<dbReference type="PANTHER" id="PTHR11800">
    <property type="entry name" value="DNA-DIRECTED RNA POLYMERASE"/>
    <property type="match status" value="1"/>
</dbReference>
<dbReference type="GO" id="GO:0003677">
    <property type="term" value="F:DNA binding"/>
    <property type="evidence" value="ECO:0007669"/>
    <property type="project" value="InterPro"/>
</dbReference>
<comment type="subcellular location">
    <subcellularLocation>
        <location evidence="1">Nucleus</location>
    </subcellularLocation>
</comment>
<name>A0A177B0X9_9BILA</name>
<accession>A0A177B0X9</accession>
<dbReference type="Gene3D" id="3.30.1360.10">
    <property type="entry name" value="RNA polymerase, RBP11-like subunit"/>
    <property type="match status" value="1"/>
</dbReference>
<dbReference type="InterPro" id="IPR011262">
    <property type="entry name" value="DNA-dir_RNA_pol_insert"/>
</dbReference>
<dbReference type="GO" id="GO:0046983">
    <property type="term" value="F:protein dimerization activity"/>
    <property type="evidence" value="ECO:0007669"/>
    <property type="project" value="InterPro"/>
</dbReference>
<dbReference type="SUPFAM" id="SSF55257">
    <property type="entry name" value="RBP11-like subunits of RNA polymerase"/>
    <property type="match status" value="1"/>
</dbReference>
<dbReference type="Pfam" id="PF01193">
    <property type="entry name" value="RNA_pol_L"/>
    <property type="match status" value="1"/>
</dbReference>
<dbReference type="PANTHER" id="PTHR11800:SF2">
    <property type="entry name" value="DNA-DIRECTED RNA POLYMERASE II SUBUNIT RPB3"/>
    <property type="match status" value="1"/>
</dbReference>
<dbReference type="FunFam" id="2.170.120.12:FF:000002">
    <property type="entry name" value="DNA-directed RNA polymerase II subunit RPB3"/>
    <property type="match status" value="1"/>
</dbReference>
<evidence type="ECO:0000256" key="5">
    <source>
        <dbReference type="ARBA" id="ARBA00025804"/>
    </source>
</evidence>
<evidence type="ECO:0000256" key="4">
    <source>
        <dbReference type="ARBA" id="ARBA00023242"/>
    </source>
</evidence>
<dbReference type="OrthoDB" id="270173at2759"/>
<proteinExistence type="inferred from homology"/>